<name>A0A2X5NQI3_9GAMM</name>
<evidence type="ECO:0000313" key="2">
    <source>
        <dbReference type="Proteomes" id="UP000248758"/>
    </source>
</evidence>
<dbReference type="KEGG" id="tpty:NCTC11468_02355"/>
<dbReference type="EMBL" id="LS483499">
    <property type="protein sequence ID" value="SQK75436.1"/>
    <property type="molecule type" value="Genomic_DNA"/>
</dbReference>
<sequence>MALRCLRGQRKDITKRSDQFQFPFQRAGEIILLLNAKIRQGS</sequence>
<organism evidence="1 2">
    <name type="scientific">Tatumella ptyseos</name>
    <dbReference type="NCBI Taxonomy" id="82987"/>
    <lineage>
        <taxon>Bacteria</taxon>
        <taxon>Pseudomonadati</taxon>
        <taxon>Pseudomonadota</taxon>
        <taxon>Gammaproteobacteria</taxon>
        <taxon>Enterobacterales</taxon>
        <taxon>Erwiniaceae</taxon>
        <taxon>Tatumella</taxon>
    </lineage>
</organism>
<proteinExistence type="predicted"/>
<reference evidence="1 2" key="1">
    <citation type="submission" date="2018-06" db="EMBL/GenBank/DDBJ databases">
        <authorList>
            <consortium name="Pathogen Informatics"/>
            <person name="Doyle S."/>
        </authorList>
    </citation>
    <scope>NUCLEOTIDE SEQUENCE [LARGE SCALE GENOMIC DNA]</scope>
    <source>
        <strain evidence="1 2">NCTC11468</strain>
    </source>
</reference>
<dbReference type="AlphaFoldDB" id="A0A2X5NQI3"/>
<accession>A0A2X5NQI3</accession>
<evidence type="ECO:0000313" key="1">
    <source>
        <dbReference type="EMBL" id="SQK75436.1"/>
    </source>
</evidence>
<gene>
    <name evidence="1" type="ORF">NCTC11468_02355</name>
</gene>
<dbReference type="Proteomes" id="UP000248758">
    <property type="component" value="Chromosome 1"/>
</dbReference>
<protein>
    <submittedName>
        <fullName evidence="1">Uncharacterized protein</fullName>
    </submittedName>
</protein>